<feature type="transmembrane region" description="Helical" evidence="1">
    <location>
        <begin position="6"/>
        <end position="28"/>
    </location>
</feature>
<keyword evidence="3" id="KW-1185">Reference proteome</keyword>
<evidence type="ECO:0000313" key="3">
    <source>
        <dbReference type="Proteomes" id="UP000028045"/>
    </source>
</evidence>
<proteinExistence type="predicted"/>
<keyword evidence="1" id="KW-1133">Transmembrane helix</keyword>
<dbReference type="HOGENOM" id="CLU_158821_0_0_1"/>
<evidence type="ECO:0000313" key="2">
    <source>
        <dbReference type="EMBL" id="KEY71598.1"/>
    </source>
</evidence>
<accession>A0A084B219</accession>
<dbReference type="EMBL" id="KL648259">
    <property type="protein sequence ID" value="KEY71598.1"/>
    <property type="molecule type" value="Genomic_DNA"/>
</dbReference>
<reference evidence="2 3" key="1">
    <citation type="journal article" date="2014" name="BMC Genomics">
        <title>Comparative genome sequencing reveals chemotype-specific gene clusters in the toxigenic black mold Stachybotrys.</title>
        <authorList>
            <person name="Semeiks J."/>
            <person name="Borek D."/>
            <person name="Otwinowski Z."/>
            <person name="Grishin N.V."/>
        </authorList>
    </citation>
    <scope>NUCLEOTIDE SEQUENCE [LARGE SCALE GENOMIC DNA]</scope>
    <source>
        <strain evidence="3">CBS 109288 / IBT 7711</strain>
    </source>
</reference>
<keyword evidence="1" id="KW-0472">Membrane</keyword>
<name>A0A084B219_STACB</name>
<dbReference type="Proteomes" id="UP000028045">
    <property type="component" value="Unassembled WGS sequence"/>
</dbReference>
<evidence type="ECO:0000256" key="1">
    <source>
        <dbReference type="SAM" id="Phobius"/>
    </source>
</evidence>
<gene>
    <name evidence="2" type="ORF">S7711_06059</name>
</gene>
<organism evidence="2 3">
    <name type="scientific">Stachybotrys chartarum (strain CBS 109288 / IBT 7711)</name>
    <name type="common">Toxic black mold</name>
    <name type="synonym">Stilbospora chartarum</name>
    <dbReference type="NCBI Taxonomy" id="1280523"/>
    <lineage>
        <taxon>Eukaryota</taxon>
        <taxon>Fungi</taxon>
        <taxon>Dikarya</taxon>
        <taxon>Ascomycota</taxon>
        <taxon>Pezizomycotina</taxon>
        <taxon>Sordariomycetes</taxon>
        <taxon>Hypocreomycetidae</taxon>
        <taxon>Hypocreales</taxon>
        <taxon>Stachybotryaceae</taxon>
        <taxon>Stachybotrys</taxon>
    </lineage>
</organism>
<dbReference type="AlphaFoldDB" id="A0A084B219"/>
<sequence>MPRTLVYFSIFLETVTGLVVAWVVSAFIESFNQAKTDLPRVGASPVSFNLQSPSTNHVVQTLMGDTVVLAPKFLAELNMLRESKLSSTASLVDSVMGQYTGVDLLLRDHLTSDICRGSLTRNLCEGVPFLR</sequence>
<keyword evidence="1" id="KW-0812">Transmembrane</keyword>
<protein>
    <submittedName>
        <fullName evidence="2">Uncharacterized protein</fullName>
    </submittedName>
</protein>